<dbReference type="GeneID" id="108011981"/>
<dbReference type="InterPro" id="IPR039551">
    <property type="entry name" value="Cho/carn_acyl_trans"/>
</dbReference>
<feature type="compositionally biased region" description="Pro residues" evidence="5">
    <location>
        <begin position="601"/>
        <end position="617"/>
    </location>
</feature>
<dbReference type="PANTHER" id="PTHR22589:SF103">
    <property type="entry name" value="CARNITINE O-ACETYL-TRANSFERASE, ISOFORM A-RELATED"/>
    <property type="match status" value="1"/>
</dbReference>
<feature type="compositionally biased region" description="Basic and acidic residues" evidence="5">
    <location>
        <begin position="382"/>
        <end position="400"/>
    </location>
</feature>
<dbReference type="Pfam" id="PF00755">
    <property type="entry name" value="Carn_acyltransf"/>
    <property type="match status" value="1"/>
</dbReference>
<proteinExistence type="inferred from homology"/>
<keyword evidence="2" id="KW-0808">Transferase</keyword>
<evidence type="ECO:0000256" key="4">
    <source>
        <dbReference type="PIRSR" id="PIRSR600542-1"/>
    </source>
</evidence>
<feature type="compositionally biased region" description="Polar residues" evidence="5">
    <location>
        <begin position="547"/>
        <end position="583"/>
    </location>
</feature>
<keyword evidence="7" id="KW-1185">Reference proteome</keyword>
<feature type="compositionally biased region" description="Polar residues" evidence="5">
    <location>
        <begin position="297"/>
        <end position="317"/>
    </location>
</feature>
<dbReference type="InterPro" id="IPR023213">
    <property type="entry name" value="CAT-like_dom_sf"/>
</dbReference>
<evidence type="ECO:0000313" key="8">
    <source>
        <dbReference type="RefSeq" id="XP_016932738.3"/>
    </source>
</evidence>
<keyword evidence="3" id="KW-0012">Acyltransferase</keyword>
<feature type="compositionally biased region" description="Low complexity" evidence="5">
    <location>
        <begin position="74"/>
        <end position="87"/>
    </location>
</feature>
<dbReference type="GO" id="GO:0019254">
    <property type="term" value="P:carnitine metabolic process, CoA-linked"/>
    <property type="evidence" value="ECO:0007669"/>
    <property type="project" value="TreeGrafter"/>
</dbReference>
<feature type="compositionally biased region" description="Basic and acidic residues" evidence="5">
    <location>
        <begin position="484"/>
        <end position="495"/>
    </location>
</feature>
<feature type="compositionally biased region" description="Basic residues" evidence="5">
    <location>
        <begin position="449"/>
        <end position="466"/>
    </location>
</feature>
<dbReference type="RefSeq" id="XP_016932738.3">
    <property type="nucleotide sequence ID" value="XM_017077249.4"/>
</dbReference>
<dbReference type="Gene3D" id="3.30.559.10">
    <property type="entry name" value="Chloramphenicol acetyltransferase-like domain"/>
    <property type="match status" value="1"/>
</dbReference>
<dbReference type="SUPFAM" id="SSF52777">
    <property type="entry name" value="CoA-dependent acyltransferases"/>
    <property type="match status" value="2"/>
</dbReference>
<name>A0AB39ZC19_DROSZ</name>
<dbReference type="PROSITE" id="PS00440">
    <property type="entry name" value="ACYLTRANSF_C_2"/>
    <property type="match status" value="1"/>
</dbReference>
<dbReference type="PANTHER" id="PTHR22589">
    <property type="entry name" value="CARNITINE O-ACYLTRANSFERASE"/>
    <property type="match status" value="1"/>
</dbReference>
<feature type="compositionally biased region" description="Basic and acidic residues" evidence="5">
    <location>
        <begin position="584"/>
        <end position="594"/>
    </location>
</feature>
<dbReference type="GO" id="GO:0005777">
    <property type="term" value="C:peroxisome"/>
    <property type="evidence" value="ECO:0007669"/>
    <property type="project" value="TreeGrafter"/>
</dbReference>
<gene>
    <name evidence="8" type="primary">LOC108011981</name>
</gene>
<organism evidence="7 8">
    <name type="scientific">Drosophila suzukii</name>
    <name type="common">Spotted-wing drosophila fruit fly</name>
    <dbReference type="NCBI Taxonomy" id="28584"/>
    <lineage>
        <taxon>Eukaryota</taxon>
        <taxon>Metazoa</taxon>
        <taxon>Ecdysozoa</taxon>
        <taxon>Arthropoda</taxon>
        <taxon>Hexapoda</taxon>
        <taxon>Insecta</taxon>
        <taxon>Pterygota</taxon>
        <taxon>Neoptera</taxon>
        <taxon>Endopterygota</taxon>
        <taxon>Diptera</taxon>
        <taxon>Brachycera</taxon>
        <taxon>Muscomorpha</taxon>
        <taxon>Ephydroidea</taxon>
        <taxon>Drosophilidae</taxon>
        <taxon>Drosophila</taxon>
        <taxon>Sophophora</taxon>
    </lineage>
</organism>
<evidence type="ECO:0000256" key="5">
    <source>
        <dbReference type="SAM" id="MobiDB-lite"/>
    </source>
</evidence>
<evidence type="ECO:0000313" key="7">
    <source>
        <dbReference type="Proteomes" id="UP001652628"/>
    </source>
</evidence>
<dbReference type="Gene3D" id="3.30.559.70">
    <property type="entry name" value="Choline/Carnitine o-acyltransferase, domain 2"/>
    <property type="match status" value="1"/>
</dbReference>
<feature type="active site" description="Proton acceptor" evidence="4">
    <location>
        <position position="1019"/>
    </location>
</feature>
<evidence type="ECO:0000256" key="1">
    <source>
        <dbReference type="ARBA" id="ARBA00005232"/>
    </source>
</evidence>
<comment type="similarity">
    <text evidence="1">Belongs to the carnitine/choline acetyltransferase family.</text>
</comment>
<evidence type="ECO:0000256" key="3">
    <source>
        <dbReference type="ARBA" id="ARBA00023315"/>
    </source>
</evidence>
<feature type="compositionally biased region" description="Pro residues" evidence="5">
    <location>
        <begin position="334"/>
        <end position="347"/>
    </location>
</feature>
<sequence>MRVLLGTEGFLNVCKYRVRWYSKGKSYLPPKDLYDMAKKAIEDHQQTISARLRPVIAKKSETAVLEIFCRANASSSANNSGDSGKSKGVLHKDQKSTVASSQKFDKNLDCINLIVNQNSQAQYKCQSEPPQKKLETLEVFNCKNSSVKGSVKTRGFSNMKIANCKDCNRDGNLQSSGSVLGTAIPTQEGNNAKQPISVIKELSKSPSKPLVAKAMSSKLDPNALPPQKPQESQGLPTLAERFAMPQKLAFPIGRNPCVDGKRDEKSKCPAPKPKPKSCSSPQQGPKTPVEAKAPANTAPQGKSATKTNAQVKINPQKSDVRPSSLVMPKENPHPNNPQPEKLPPPPSVGFSLPMDSAFPSGRNPCTDGEKDGNKSKSAALKPEPKKKTKEDSSMKSEKLKASSNNDCKQEKKEETCPRASLDKEATTVSSGSPKSKKEPPASVAPQAKPTKKKSSRQGAVKPKKSQVNREGPSVKANASQKPAHKPESKSTEEKLPPLPSSSFSMPLLSAFPMGRNPCRDGPRGASGKKCSKPKENTCGQTKVKPCQSETNSCASKTKTSGAGSCPSKTSLDKTASADISSLPQKKEKPEDSLKSGESSTSPPPKASSQDVPPPPPAKNIKESSGVSVDKERSSSNDLSTPAAKTSSPPPAKEIKEPLGSAPAKDPPQPQSARKKCGEVKSVRPGCDKTMTEQGPKKCSELGKNPKSSESSDPNVKPELKRFPALPLKQSLASYISSIEPLLTEEELKEEQKITKKFGENEGADLQELLEEEAERCSNWLTPRWTRSAYLTYQAPLTVFSSPGLSFPIQEFAEPNDFLNFTAKAIYAICEFKQLVDQDQIPVVKMGKNHLDNSQFCKIFGTVRKPGRFCDTIEQYSDSDYVVVVYNNNYYKLPLYSESGQLLHVHSLKDALEKIHYCPIDKGEPFGLLTHDNRSNWAEAYSALCCPHGNADSVETIEQSLFLVCLDKCVPIPKGKERIVQAHQLLHGGGLLQNSSNRWMDKTIQLIVNPNGLAGFCYEHSPADCQPLAMLMDFVQQKVSEENYGCDSCGSDKDISFTLLKFQPVNECINLWMCQAMRNIQKIATQLQMNVFQFECHGKCFIKAQGLNPDSYIQMALSLAYYSMHKKIPAQYESAHLRIFCEGRTETIRSTSNESKAFVLAMESKTASSHEKLAALQKAVDAHEKLIKEAISGQGIDRHLFGLQQMALENELPLPEFFLSTGFVRSVTFQLFTSQVATSHAGFMAYGPLISDGYGVCYNPQEEKIIFAISAWKTCPEISPDKYGKAIKSSLNAMRRLVLSTGGDCVGQNPCKCEKTLF</sequence>
<dbReference type="InterPro" id="IPR000542">
    <property type="entry name" value="Carn_acyl_trans"/>
</dbReference>
<dbReference type="Proteomes" id="UP001652628">
    <property type="component" value="Chromosome 2L"/>
</dbReference>
<protein>
    <submittedName>
        <fullName evidence="8">Uncharacterized protein isoform X2</fullName>
    </submittedName>
</protein>
<accession>A0AB39ZC19</accession>
<feature type="region of interest" description="Disordered" evidence="5">
    <location>
        <begin position="251"/>
        <end position="718"/>
    </location>
</feature>
<feature type="compositionally biased region" description="Low complexity" evidence="5">
    <location>
        <begin position="276"/>
        <end position="286"/>
    </location>
</feature>
<dbReference type="InterPro" id="IPR042231">
    <property type="entry name" value="Cho/carn_acyl_trans_2"/>
</dbReference>
<feature type="compositionally biased region" description="Basic and acidic residues" evidence="5">
    <location>
        <begin position="675"/>
        <end position="700"/>
    </location>
</feature>
<feature type="region of interest" description="Disordered" evidence="5">
    <location>
        <begin position="74"/>
        <end position="94"/>
    </location>
</feature>
<evidence type="ECO:0000259" key="6">
    <source>
        <dbReference type="Pfam" id="PF00755"/>
    </source>
</evidence>
<feature type="domain" description="Choline/carnitine acyltransferase" evidence="6">
    <location>
        <begin position="723"/>
        <end position="1287"/>
    </location>
</feature>
<dbReference type="GO" id="GO:0004092">
    <property type="term" value="F:carnitine O-acetyltransferase activity"/>
    <property type="evidence" value="ECO:0007669"/>
    <property type="project" value="TreeGrafter"/>
</dbReference>
<evidence type="ECO:0000256" key="2">
    <source>
        <dbReference type="ARBA" id="ARBA00022679"/>
    </source>
</evidence>
<reference evidence="8" key="1">
    <citation type="submission" date="2025-08" db="UniProtKB">
        <authorList>
            <consortium name="RefSeq"/>
        </authorList>
    </citation>
    <scope>IDENTIFICATION</scope>
</reference>
<feature type="compositionally biased region" description="Basic and acidic residues" evidence="5">
    <location>
        <begin position="407"/>
        <end position="425"/>
    </location>
</feature>
<feature type="compositionally biased region" description="Low complexity" evidence="5">
    <location>
        <begin position="500"/>
        <end position="512"/>
    </location>
</feature>